<dbReference type="EMBL" id="KQ977532">
    <property type="protein sequence ID" value="KYN02089.1"/>
    <property type="molecule type" value="Genomic_DNA"/>
</dbReference>
<evidence type="ECO:0000256" key="1">
    <source>
        <dbReference type="SAM" id="MobiDB-lite"/>
    </source>
</evidence>
<accession>A0A195CPQ2</accession>
<evidence type="ECO:0000313" key="3">
    <source>
        <dbReference type="Proteomes" id="UP000078542"/>
    </source>
</evidence>
<evidence type="ECO:0000313" key="2">
    <source>
        <dbReference type="EMBL" id="KYN02089.1"/>
    </source>
</evidence>
<protein>
    <submittedName>
        <fullName evidence="2">Uncharacterized protein</fullName>
    </submittedName>
</protein>
<gene>
    <name evidence="2" type="ORF">ALC62_07079</name>
</gene>
<sequence>MARYAKQQKQTPSYKASTKGMNKSPGPGWKFAGRKETFHRTVVDSNVEVTHRDKFKKERERINSTLFVFEHDGNLWRGVRPTPTFSRSRWLQHDAEIRPRQILRGGGKKKKKGKDGETRFFLPPYCFATAFRATSMHLSNPDVRAISLLSNSPNQNDLILVHFLQFHFRSTSSDGGVAIYDDIESTIEKQTNLPRKDVALLMEAAACCLLSLKKFNAVARKSHKYIGKYRLTCFEMREVPQSRRNGIEKQFPSSSSGPSA</sequence>
<feature type="region of interest" description="Disordered" evidence="1">
    <location>
        <begin position="1"/>
        <end position="33"/>
    </location>
</feature>
<dbReference type="Proteomes" id="UP000078542">
    <property type="component" value="Unassembled WGS sequence"/>
</dbReference>
<name>A0A195CPQ2_9HYME</name>
<feature type="compositionally biased region" description="Polar residues" evidence="1">
    <location>
        <begin position="7"/>
        <end position="21"/>
    </location>
</feature>
<dbReference type="AlphaFoldDB" id="A0A195CPQ2"/>
<proteinExistence type="predicted"/>
<keyword evidence="3" id="KW-1185">Reference proteome</keyword>
<organism evidence="2 3">
    <name type="scientific">Cyphomyrmex costatus</name>
    <dbReference type="NCBI Taxonomy" id="456900"/>
    <lineage>
        <taxon>Eukaryota</taxon>
        <taxon>Metazoa</taxon>
        <taxon>Ecdysozoa</taxon>
        <taxon>Arthropoda</taxon>
        <taxon>Hexapoda</taxon>
        <taxon>Insecta</taxon>
        <taxon>Pterygota</taxon>
        <taxon>Neoptera</taxon>
        <taxon>Endopterygota</taxon>
        <taxon>Hymenoptera</taxon>
        <taxon>Apocrita</taxon>
        <taxon>Aculeata</taxon>
        <taxon>Formicoidea</taxon>
        <taxon>Formicidae</taxon>
        <taxon>Myrmicinae</taxon>
        <taxon>Cyphomyrmex</taxon>
    </lineage>
</organism>
<reference evidence="2 3" key="1">
    <citation type="submission" date="2016-03" db="EMBL/GenBank/DDBJ databases">
        <title>Cyphomyrmex costatus WGS genome.</title>
        <authorList>
            <person name="Nygaard S."/>
            <person name="Hu H."/>
            <person name="Boomsma J."/>
            <person name="Zhang G."/>
        </authorList>
    </citation>
    <scope>NUCLEOTIDE SEQUENCE [LARGE SCALE GENOMIC DNA]</scope>
    <source>
        <strain evidence="2">MS0001</strain>
        <tissue evidence="2">Whole body</tissue>
    </source>
</reference>